<evidence type="ECO:0000259" key="5">
    <source>
        <dbReference type="PROSITE" id="PS50850"/>
    </source>
</evidence>
<evidence type="ECO:0000256" key="3">
    <source>
        <dbReference type="ARBA" id="ARBA00023136"/>
    </source>
</evidence>
<dbReference type="Pfam" id="PF07690">
    <property type="entry name" value="MFS_1"/>
    <property type="match status" value="1"/>
</dbReference>
<dbReference type="GO" id="GO:0022857">
    <property type="term" value="F:transmembrane transporter activity"/>
    <property type="evidence" value="ECO:0007669"/>
    <property type="project" value="InterPro"/>
</dbReference>
<feature type="transmembrane region" description="Helical" evidence="4">
    <location>
        <begin position="275"/>
        <end position="294"/>
    </location>
</feature>
<dbReference type="PROSITE" id="PS50850">
    <property type="entry name" value="MFS"/>
    <property type="match status" value="1"/>
</dbReference>
<evidence type="ECO:0000256" key="2">
    <source>
        <dbReference type="ARBA" id="ARBA00022989"/>
    </source>
</evidence>
<feature type="transmembrane region" description="Helical" evidence="4">
    <location>
        <begin position="167"/>
        <end position="186"/>
    </location>
</feature>
<feature type="transmembrane region" description="Helical" evidence="4">
    <location>
        <begin position="103"/>
        <end position="124"/>
    </location>
</feature>
<accession>A0A212KJQ3</accession>
<dbReference type="RefSeq" id="WP_256267563.1">
    <property type="nucleotide sequence ID" value="NZ_LT598928.1"/>
</dbReference>
<name>A0A212KJQ3_9BACT</name>
<keyword evidence="1 4" id="KW-0812">Transmembrane</keyword>
<feature type="transmembrane region" description="Helical" evidence="4">
    <location>
        <begin position="339"/>
        <end position="360"/>
    </location>
</feature>
<feature type="transmembrane region" description="Helical" evidence="4">
    <location>
        <begin position="300"/>
        <end position="319"/>
    </location>
</feature>
<organism evidence="6">
    <name type="scientific">uncultured Desulfovibrio sp</name>
    <dbReference type="NCBI Taxonomy" id="167968"/>
    <lineage>
        <taxon>Bacteria</taxon>
        <taxon>Pseudomonadati</taxon>
        <taxon>Thermodesulfobacteriota</taxon>
        <taxon>Desulfovibrionia</taxon>
        <taxon>Desulfovibrionales</taxon>
        <taxon>Desulfovibrionaceae</taxon>
        <taxon>Desulfovibrio</taxon>
        <taxon>environmental samples</taxon>
    </lineage>
</organism>
<sequence length="405" mass="42415">MKTENTDPQQNWSLIYLLALAAGLAVANIYYNQPVLGLIAGELKGGDHVGLVATITQMGYTLGLLFLVPLCDTLNRKKLVLILCALLVISAALAALAPGMAVLMMASAGMGVAATITQMVVPMAADLAREGERGKAVGIAFSGVLCGILLPRVVSGAVGQWLGWREAFWLACAFAVLLSALLAWRLPDLPSKSSLSYGRLLVSMLQLLRDYRALRYASIIQACVFGAFSAFWSVLALYLQGPAYGLGASVAGSFGIVGLVGVLAAQAGGRLTDRFGVRCGVLIGALTSIAAFGIMSFSGMTALVLGVIVLDFGVSIAQVSNQSLILGLSESARGRVNTIYMTVFFLGGSLGSAAASQAWAAYRWPGVMLTGGAFALAGLFFHLLERRCTCPKTRVSDRPSAQECC</sequence>
<keyword evidence="2 4" id="KW-1133">Transmembrane helix</keyword>
<feature type="transmembrane region" description="Helical" evidence="4">
    <location>
        <begin position="366"/>
        <end position="384"/>
    </location>
</feature>
<dbReference type="AlphaFoldDB" id="A0A212KJQ3"/>
<protein>
    <submittedName>
        <fullName evidence="6">Major facilitator superfamily MFS_1</fullName>
    </submittedName>
</protein>
<feature type="transmembrane region" description="Helical" evidence="4">
    <location>
        <begin position="213"/>
        <end position="238"/>
    </location>
</feature>
<dbReference type="Gene3D" id="1.20.1250.20">
    <property type="entry name" value="MFS general substrate transporter like domains"/>
    <property type="match status" value="1"/>
</dbReference>
<dbReference type="InterPro" id="IPR036259">
    <property type="entry name" value="MFS_trans_sf"/>
</dbReference>
<dbReference type="CDD" id="cd17324">
    <property type="entry name" value="MFS_NepI_like"/>
    <property type="match status" value="1"/>
</dbReference>
<evidence type="ECO:0000256" key="4">
    <source>
        <dbReference type="SAM" id="Phobius"/>
    </source>
</evidence>
<feature type="transmembrane region" description="Helical" evidence="4">
    <location>
        <begin position="51"/>
        <end position="70"/>
    </location>
</feature>
<evidence type="ECO:0000256" key="1">
    <source>
        <dbReference type="ARBA" id="ARBA00022692"/>
    </source>
</evidence>
<dbReference type="PANTHER" id="PTHR42910">
    <property type="entry name" value="TRANSPORTER SCO4007-RELATED"/>
    <property type="match status" value="1"/>
</dbReference>
<feature type="transmembrane region" description="Helical" evidence="4">
    <location>
        <begin position="136"/>
        <end position="155"/>
    </location>
</feature>
<feature type="domain" description="Major facilitator superfamily (MFS) profile" evidence="5">
    <location>
        <begin position="14"/>
        <end position="389"/>
    </location>
</feature>
<dbReference type="SUPFAM" id="SSF103473">
    <property type="entry name" value="MFS general substrate transporter"/>
    <property type="match status" value="1"/>
</dbReference>
<dbReference type="PANTHER" id="PTHR42910:SF1">
    <property type="entry name" value="MAJOR FACILITATOR SUPERFAMILY (MFS) PROFILE DOMAIN-CONTAINING PROTEIN"/>
    <property type="match status" value="1"/>
</dbReference>
<feature type="transmembrane region" description="Helical" evidence="4">
    <location>
        <begin position="12"/>
        <end position="31"/>
    </location>
</feature>
<feature type="transmembrane region" description="Helical" evidence="4">
    <location>
        <begin position="79"/>
        <end position="97"/>
    </location>
</feature>
<feature type="transmembrane region" description="Helical" evidence="4">
    <location>
        <begin position="244"/>
        <end position="263"/>
    </location>
</feature>
<evidence type="ECO:0000313" key="6">
    <source>
        <dbReference type="EMBL" id="SBW11881.1"/>
    </source>
</evidence>
<proteinExistence type="predicted"/>
<keyword evidence="3 4" id="KW-0472">Membrane</keyword>
<dbReference type="InterPro" id="IPR020846">
    <property type="entry name" value="MFS_dom"/>
</dbReference>
<dbReference type="EMBL" id="FLUP01000002">
    <property type="protein sequence ID" value="SBW11881.1"/>
    <property type="molecule type" value="Genomic_DNA"/>
</dbReference>
<gene>
    <name evidence="6" type="ORF">KM92DES2_20221</name>
</gene>
<reference evidence="6" key="1">
    <citation type="submission" date="2016-04" db="EMBL/GenBank/DDBJ databases">
        <authorList>
            <person name="Evans L.H."/>
            <person name="Alamgir A."/>
            <person name="Owens N."/>
            <person name="Weber N.D."/>
            <person name="Virtaneva K."/>
            <person name="Barbian K."/>
            <person name="Babar A."/>
            <person name="Rosenke K."/>
        </authorList>
    </citation>
    <scope>NUCLEOTIDE SEQUENCE</scope>
    <source>
        <strain evidence="6">92-2</strain>
    </source>
</reference>
<dbReference type="InterPro" id="IPR011701">
    <property type="entry name" value="MFS"/>
</dbReference>